<name>A0A7C9R4T1_9HYPH</name>
<comment type="caution">
    <text evidence="1">The sequence shown here is derived from an EMBL/GenBank/DDBJ whole genome shotgun (WGS) entry which is preliminary data.</text>
</comment>
<dbReference type="Proteomes" id="UP000481252">
    <property type="component" value="Unassembled WGS sequence"/>
</dbReference>
<dbReference type="AlphaFoldDB" id="A0A7C9R4T1"/>
<dbReference type="EMBL" id="JAAKZG010000001">
    <property type="protein sequence ID" value="NGN40141.1"/>
    <property type="molecule type" value="Genomic_DNA"/>
</dbReference>
<protein>
    <submittedName>
        <fullName evidence="1">Uncharacterized protein</fullName>
    </submittedName>
</protein>
<evidence type="ECO:0000313" key="1">
    <source>
        <dbReference type="EMBL" id="NGN40141.1"/>
    </source>
</evidence>
<sequence length="111" mass="11996">MTTHLPLTAEFCASFDFGAHPTPEQYAPSVQVAGSDQFRLAARAYGLLHRSRDELAKTFETIDGADGLLDLADQLATSIAAATKLSEMLKVAHCRIVAAASYAEVNWRLAE</sequence>
<accession>A0A7C9R4T1</accession>
<dbReference type="RefSeq" id="WP_165114366.1">
    <property type="nucleotide sequence ID" value="NZ_JAAKZG010000001.1"/>
</dbReference>
<organism evidence="1 2">
    <name type="scientific">Mesorhizobium zhangyense</name>
    <dbReference type="NCBI Taxonomy" id="1776730"/>
    <lineage>
        <taxon>Bacteria</taxon>
        <taxon>Pseudomonadati</taxon>
        <taxon>Pseudomonadota</taxon>
        <taxon>Alphaproteobacteria</taxon>
        <taxon>Hyphomicrobiales</taxon>
        <taxon>Phyllobacteriaceae</taxon>
        <taxon>Mesorhizobium</taxon>
    </lineage>
</organism>
<keyword evidence="2" id="KW-1185">Reference proteome</keyword>
<reference evidence="1 2" key="1">
    <citation type="submission" date="2020-02" db="EMBL/GenBank/DDBJ databases">
        <title>Genome sequence of the type strain CGMCC 1.15528 of Mesorhizobium zhangyense.</title>
        <authorList>
            <person name="Gao J."/>
            <person name="Sun J."/>
        </authorList>
    </citation>
    <scope>NUCLEOTIDE SEQUENCE [LARGE SCALE GENOMIC DNA]</scope>
    <source>
        <strain evidence="1 2">CGMCC 1.15528</strain>
    </source>
</reference>
<proteinExistence type="predicted"/>
<evidence type="ECO:0000313" key="2">
    <source>
        <dbReference type="Proteomes" id="UP000481252"/>
    </source>
</evidence>
<gene>
    <name evidence="1" type="ORF">G6N74_03605</name>
</gene>